<feature type="domain" description="WSC" evidence="1">
    <location>
        <begin position="15"/>
        <end position="114"/>
    </location>
</feature>
<keyword evidence="3" id="KW-1185">Reference proteome</keyword>
<dbReference type="AlphaFoldDB" id="A0AAV4JF51"/>
<evidence type="ECO:0000259" key="1">
    <source>
        <dbReference type="PROSITE" id="PS51212"/>
    </source>
</evidence>
<dbReference type="InterPro" id="IPR002889">
    <property type="entry name" value="WSC_carb-bd"/>
</dbReference>
<gene>
    <name evidence="2" type="ORF">ElyMa_005081700</name>
</gene>
<reference evidence="2 3" key="1">
    <citation type="journal article" date="2021" name="Elife">
        <title>Chloroplast acquisition without the gene transfer in kleptoplastic sea slugs, Plakobranchus ocellatus.</title>
        <authorList>
            <person name="Maeda T."/>
            <person name="Takahashi S."/>
            <person name="Yoshida T."/>
            <person name="Shimamura S."/>
            <person name="Takaki Y."/>
            <person name="Nagai Y."/>
            <person name="Toyoda A."/>
            <person name="Suzuki Y."/>
            <person name="Arimoto A."/>
            <person name="Ishii H."/>
            <person name="Satoh N."/>
            <person name="Nishiyama T."/>
            <person name="Hasebe M."/>
            <person name="Maruyama T."/>
            <person name="Minagawa J."/>
            <person name="Obokata J."/>
            <person name="Shigenobu S."/>
        </authorList>
    </citation>
    <scope>NUCLEOTIDE SEQUENCE [LARGE SCALE GENOMIC DNA]</scope>
</reference>
<comment type="caution">
    <text evidence="2">The sequence shown here is derived from an EMBL/GenBank/DDBJ whole genome shotgun (WGS) entry which is preliminary data.</text>
</comment>
<dbReference type="Proteomes" id="UP000762676">
    <property type="component" value="Unassembled WGS sequence"/>
</dbReference>
<protein>
    <recommendedName>
        <fullName evidence="1">WSC domain-containing protein</fullName>
    </recommendedName>
</protein>
<name>A0AAV4JF51_9GAST</name>
<sequence>MAALPQTGIAVQVERSTYIGCLEFNVTSHYDLWEPPPVFLETSTSERDNRKECQEFCRGHGLPFVARQGSNCTCMSSMSTAKTVPDYLCTDLCADSVSHCGNQSFSLYSVYTSVEECVSVSEPLNFTETSMFTQETCQEFCRGQDSTLAFWRGGLKQCDCLSKIPDLTEVGKGDCRAAELEEEPQPTSTGRIFVIESLDPVTATSCLDLFNQGIFVHGDYYLSNGSKIFCNFYGRLSAFCLKNYLATDPNESDVAMETFHTLHLPDTRICMKLSQVMKRY</sequence>
<evidence type="ECO:0000313" key="3">
    <source>
        <dbReference type="Proteomes" id="UP000762676"/>
    </source>
</evidence>
<dbReference type="PROSITE" id="PS51212">
    <property type="entry name" value="WSC"/>
    <property type="match status" value="1"/>
</dbReference>
<evidence type="ECO:0000313" key="2">
    <source>
        <dbReference type="EMBL" id="GFS21407.1"/>
    </source>
</evidence>
<dbReference type="EMBL" id="BMAT01010166">
    <property type="protein sequence ID" value="GFS21407.1"/>
    <property type="molecule type" value="Genomic_DNA"/>
</dbReference>
<accession>A0AAV4JF51</accession>
<organism evidence="2 3">
    <name type="scientific">Elysia marginata</name>
    <dbReference type="NCBI Taxonomy" id="1093978"/>
    <lineage>
        <taxon>Eukaryota</taxon>
        <taxon>Metazoa</taxon>
        <taxon>Spiralia</taxon>
        <taxon>Lophotrochozoa</taxon>
        <taxon>Mollusca</taxon>
        <taxon>Gastropoda</taxon>
        <taxon>Heterobranchia</taxon>
        <taxon>Euthyneura</taxon>
        <taxon>Panpulmonata</taxon>
        <taxon>Sacoglossa</taxon>
        <taxon>Placobranchoidea</taxon>
        <taxon>Plakobranchidae</taxon>
        <taxon>Elysia</taxon>
    </lineage>
</organism>
<proteinExistence type="predicted"/>